<evidence type="ECO:0000256" key="4">
    <source>
        <dbReference type="ARBA" id="ARBA00014035"/>
    </source>
</evidence>
<evidence type="ECO:0000256" key="10">
    <source>
        <dbReference type="HAMAP-Rule" id="MF_00240"/>
    </source>
</evidence>
<evidence type="ECO:0000256" key="8">
    <source>
        <dbReference type="ARBA" id="ARBA00022927"/>
    </source>
</evidence>
<dbReference type="GO" id="GO:0042597">
    <property type="term" value="C:periplasmic space"/>
    <property type="evidence" value="ECO:0007669"/>
    <property type="project" value="UniProtKB-SubCell"/>
</dbReference>
<dbReference type="PANTHER" id="PTHR35869:SF1">
    <property type="entry name" value="OUTER-MEMBRANE LIPOPROTEIN CARRIER PROTEIN"/>
    <property type="match status" value="1"/>
</dbReference>
<evidence type="ECO:0000313" key="11">
    <source>
        <dbReference type="EMBL" id="TPE49316.1"/>
    </source>
</evidence>
<dbReference type="HAMAP" id="MF_00240">
    <property type="entry name" value="LolA"/>
    <property type="match status" value="1"/>
</dbReference>
<comment type="similarity">
    <text evidence="2 10">Belongs to the LolA family.</text>
</comment>
<keyword evidence="11" id="KW-0449">Lipoprotein</keyword>
<keyword evidence="6 10" id="KW-0732">Signal</keyword>
<keyword evidence="5 10" id="KW-0813">Transport</keyword>
<feature type="chain" id="PRO_5021520072" description="Outer-membrane lipoprotein carrier protein" evidence="10">
    <location>
        <begin position="27"/>
        <end position="213"/>
    </location>
</feature>
<keyword evidence="9 10" id="KW-0143">Chaperone</keyword>
<dbReference type="NCBIfam" id="TIGR00547">
    <property type="entry name" value="lolA"/>
    <property type="match status" value="1"/>
</dbReference>
<accession>A0A501WTZ5</accession>
<keyword evidence="12" id="KW-1185">Reference proteome</keyword>
<dbReference type="InterPro" id="IPR004564">
    <property type="entry name" value="OM_lipoprot_carrier_LolA-like"/>
</dbReference>
<dbReference type="Gene3D" id="2.50.20.10">
    <property type="entry name" value="Lipoprotein localisation LolA/LolB/LppX"/>
    <property type="match status" value="1"/>
</dbReference>
<organism evidence="11 12">
    <name type="scientific">Maribrevibacterium harenarium</name>
    <dbReference type="NCBI Taxonomy" id="2589817"/>
    <lineage>
        <taxon>Bacteria</taxon>
        <taxon>Pseudomonadati</taxon>
        <taxon>Pseudomonadota</taxon>
        <taxon>Gammaproteobacteria</taxon>
        <taxon>Oceanospirillales</taxon>
        <taxon>Oceanospirillaceae</taxon>
        <taxon>Maribrevibacterium</taxon>
    </lineage>
</organism>
<evidence type="ECO:0000313" key="12">
    <source>
        <dbReference type="Proteomes" id="UP000315901"/>
    </source>
</evidence>
<dbReference type="Pfam" id="PF03548">
    <property type="entry name" value="LolA"/>
    <property type="match status" value="1"/>
</dbReference>
<evidence type="ECO:0000256" key="9">
    <source>
        <dbReference type="ARBA" id="ARBA00023186"/>
    </source>
</evidence>
<feature type="signal peptide" evidence="10">
    <location>
        <begin position="1"/>
        <end position="26"/>
    </location>
</feature>
<evidence type="ECO:0000256" key="2">
    <source>
        <dbReference type="ARBA" id="ARBA00007615"/>
    </source>
</evidence>
<comment type="caution">
    <text evidence="11">The sequence shown here is derived from an EMBL/GenBank/DDBJ whole genome shotgun (WGS) entry which is preliminary data.</text>
</comment>
<dbReference type="InterPro" id="IPR029046">
    <property type="entry name" value="LolA/LolB/LppX"/>
</dbReference>
<dbReference type="InterPro" id="IPR018323">
    <property type="entry name" value="OM_lipoprot_carrier_LolA_Pbac"/>
</dbReference>
<gene>
    <name evidence="10 11" type="primary">lolA</name>
    <name evidence="11" type="ORF">FJM67_12070</name>
</gene>
<sequence length="213" mass="23561" precursor="true">MPRDKGVTRVRIFSLLLLLLASVAQAESSLTELLEINRNVEGEFRQTTYNDQGKQIQVSEGVFLLAEPNRFVWDTISPFPQRIIADGKTVTIWDVDFEQATQKPLAASVGNSPAALLGESAENVLQHYDVKTLSGAKYQLAPKGEEDLFQTLTLSFRNDLIQAMSIKDALGQTTLIEFKNVEAHEGVSPENFKVDLPDYVDLIIEPGVEQPAG</sequence>
<protein>
    <recommendedName>
        <fullName evidence="4 10">Outer-membrane lipoprotein carrier protein</fullName>
    </recommendedName>
</protein>
<comment type="function">
    <text evidence="10">Participates in the translocation of lipoproteins from the inner membrane to the outer membrane. Only forms a complex with a lipoprotein if the residue after the N-terminal Cys is not an aspartate (The Asp acts as a targeting signal to indicate that the lipoprotein should stay in the inner membrane).</text>
</comment>
<reference evidence="11 12" key="1">
    <citation type="submission" date="2019-06" db="EMBL/GenBank/DDBJ databases">
        <title>A novel bacterium of genus Marinomonas, isolated from coastal sand.</title>
        <authorList>
            <person name="Huang H."/>
            <person name="Mo K."/>
            <person name="Hu Y."/>
        </authorList>
    </citation>
    <scope>NUCLEOTIDE SEQUENCE [LARGE SCALE GENOMIC DNA]</scope>
    <source>
        <strain evidence="11 12">HB171799</strain>
    </source>
</reference>
<dbReference type="Proteomes" id="UP000315901">
    <property type="component" value="Unassembled WGS sequence"/>
</dbReference>
<name>A0A501WTZ5_9GAMM</name>
<evidence type="ECO:0000256" key="5">
    <source>
        <dbReference type="ARBA" id="ARBA00022448"/>
    </source>
</evidence>
<dbReference type="GO" id="GO:0044874">
    <property type="term" value="P:lipoprotein localization to outer membrane"/>
    <property type="evidence" value="ECO:0007669"/>
    <property type="project" value="UniProtKB-UniRule"/>
</dbReference>
<proteinExistence type="inferred from homology"/>
<comment type="subcellular location">
    <subcellularLocation>
        <location evidence="1 10">Periplasm</location>
    </subcellularLocation>
</comment>
<evidence type="ECO:0000256" key="1">
    <source>
        <dbReference type="ARBA" id="ARBA00004418"/>
    </source>
</evidence>
<dbReference type="GO" id="GO:0042953">
    <property type="term" value="P:lipoprotein transport"/>
    <property type="evidence" value="ECO:0007669"/>
    <property type="project" value="InterPro"/>
</dbReference>
<evidence type="ECO:0000256" key="7">
    <source>
        <dbReference type="ARBA" id="ARBA00022764"/>
    </source>
</evidence>
<evidence type="ECO:0000256" key="3">
    <source>
        <dbReference type="ARBA" id="ARBA00011245"/>
    </source>
</evidence>
<keyword evidence="7 10" id="KW-0574">Periplasm</keyword>
<dbReference type="SUPFAM" id="SSF89392">
    <property type="entry name" value="Prokaryotic lipoproteins and lipoprotein localization factors"/>
    <property type="match status" value="1"/>
</dbReference>
<dbReference type="PANTHER" id="PTHR35869">
    <property type="entry name" value="OUTER-MEMBRANE LIPOPROTEIN CARRIER PROTEIN"/>
    <property type="match status" value="1"/>
</dbReference>
<dbReference type="AlphaFoldDB" id="A0A501WTZ5"/>
<keyword evidence="8 10" id="KW-0653">Protein transport</keyword>
<dbReference type="OrthoDB" id="9787361at2"/>
<dbReference type="EMBL" id="VFRR01000025">
    <property type="protein sequence ID" value="TPE49316.1"/>
    <property type="molecule type" value="Genomic_DNA"/>
</dbReference>
<comment type="subunit">
    <text evidence="3 10">Monomer.</text>
</comment>
<evidence type="ECO:0000256" key="6">
    <source>
        <dbReference type="ARBA" id="ARBA00022729"/>
    </source>
</evidence>
<dbReference type="CDD" id="cd16325">
    <property type="entry name" value="LolA"/>
    <property type="match status" value="1"/>
</dbReference>